<dbReference type="HAMAP" id="MF_00275">
    <property type="entry name" value="KdpA"/>
    <property type="match status" value="1"/>
</dbReference>
<keyword evidence="7 9" id="KW-0406">Ion transport</keyword>
<comment type="subcellular location">
    <subcellularLocation>
        <location evidence="9">Cell membrane</location>
        <topology evidence="9">Multi-pass membrane protein</topology>
    </subcellularLocation>
</comment>
<feature type="transmembrane region" description="Helical" evidence="9">
    <location>
        <begin position="70"/>
        <end position="87"/>
    </location>
</feature>
<proteinExistence type="inferred from homology"/>
<evidence type="ECO:0000256" key="3">
    <source>
        <dbReference type="ARBA" id="ARBA00022538"/>
    </source>
</evidence>
<keyword evidence="1 9" id="KW-0813">Transport</keyword>
<organism evidence="10 11">
    <name type="scientific">Bacillus sonorensis</name>
    <dbReference type="NCBI Taxonomy" id="119858"/>
    <lineage>
        <taxon>Bacteria</taxon>
        <taxon>Bacillati</taxon>
        <taxon>Bacillota</taxon>
        <taxon>Bacilli</taxon>
        <taxon>Bacillales</taxon>
        <taxon>Bacillaceae</taxon>
        <taxon>Bacillus</taxon>
    </lineage>
</organism>
<dbReference type="NCBIfam" id="TIGR00680">
    <property type="entry name" value="kdpA"/>
    <property type="match status" value="1"/>
</dbReference>
<name>A0ABN5AFX5_9BACI</name>
<keyword evidence="8 9" id="KW-0472">Membrane</keyword>
<feature type="transmembrane region" description="Helical" evidence="9">
    <location>
        <begin position="547"/>
        <end position="572"/>
    </location>
</feature>
<keyword evidence="6 9" id="KW-1133">Transmembrane helix</keyword>
<gene>
    <name evidence="9 10" type="primary">kdpA</name>
    <name evidence="10" type="ORF">S101395_01655</name>
</gene>
<feature type="transmembrane region" description="Helical" evidence="9">
    <location>
        <begin position="349"/>
        <end position="367"/>
    </location>
</feature>
<keyword evidence="2 9" id="KW-1003">Cell membrane</keyword>
<comment type="function">
    <text evidence="9">Part of the high-affinity ATP-driven potassium transport (or Kdp) system, which catalyzes the hydrolysis of ATP coupled with the electrogenic transport of potassium into the cytoplasm. This subunit binds the extracellular potassium ions and delivers the ions to the membrane domain of KdpB through an intramembrane tunnel.</text>
</comment>
<keyword evidence="10" id="KW-0378">Hydrolase</keyword>
<reference evidence="10 11" key="1">
    <citation type="submission" date="2017-06" db="EMBL/GenBank/DDBJ databases">
        <title>Genome sequence of Bacillus sonorensis strain SRCM101395.</title>
        <authorList>
            <person name="Cho S.H."/>
        </authorList>
    </citation>
    <scope>NUCLEOTIDE SEQUENCE [LARGE SCALE GENOMIC DNA]</scope>
    <source>
        <strain evidence="10 11">SRCM101395</strain>
    </source>
</reference>
<dbReference type="PANTHER" id="PTHR30607">
    <property type="entry name" value="POTASSIUM-TRANSPORTING ATPASE A CHAIN"/>
    <property type="match status" value="1"/>
</dbReference>
<feature type="transmembrane region" description="Helical" evidence="9">
    <location>
        <begin position="243"/>
        <end position="261"/>
    </location>
</feature>
<feature type="transmembrane region" description="Helical" evidence="9">
    <location>
        <begin position="483"/>
        <end position="504"/>
    </location>
</feature>
<evidence type="ECO:0000256" key="6">
    <source>
        <dbReference type="ARBA" id="ARBA00022989"/>
    </source>
</evidence>
<dbReference type="Pfam" id="PF03814">
    <property type="entry name" value="KdpA"/>
    <property type="match status" value="1"/>
</dbReference>
<comment type="subunit">
    <text evidence="9">The system is composed of three essential subunits: KdpA, KdpB and KdpC.</text>
</comment>
<feature type="transmembrane region" description="Helical" evidence="9">
    <location>
        <begin position="132"/>
        <end position="151"/>
    </location>
</feature>
<keyword evidence="4 9" id="KW-0812">Transmembrane</keyword>
<dbReference type="PANTHER" id="PTHR30607:SF2">
    <property type="entry name" value="POTASSIUM-TRANSPORTING ATPASE POTASSIUM-BINDING SUBUNIT"/>
    <property type="match status" value="1"/>
</dbReference>
<keyword evidence="5 9" id="KW-0630">Potassium</keyword>
<feature type="transmembrane region" description="Helical" evidence="9">
    <location>
        <begin position="202"/>
        <end position="222"/>
    </location>
</feature>
<feature type="transmembrane region" description="Helical" evidence="9">
    <location>
        <begin position="593"/>
        <end position="615"/>
    </location>
</feature>
<protein>
    <recommendedName>
        <fullName evidence="9">Potassium-transporting ATPase potassium-binding subunit</fullName>
    </recommendedName>
    <alternativeName>
        <fullName evidence="9">ATP phosphohydrolase [potassium-transporting] A chain</fullName>
    </alternativeName>
    <alternativeName>
        <fullName evidence="9">Potassium-binding and translocating subunit A</fullName>
    </alternativeName>
    <alternativeName>
        <fullName evidence="9">Potassium-translocating ATPase A chain</fullName>
    </alternativeName>
</protein>
<evidence type="ECO:0000313" key="11">
    <source>
        <dbReference type="Proteomes" id="UP000196877"/>
    </source>
</evidence>
<dbReference type="PIRSF" id="PIRSF001294">
    <property type="entry name" value="K_ATPaseA"/>
    <property type="match status" value="1"/>
</dbReference>
<evidence type="ECO:0000256" key="4">
    <source>
        <dbReference type="ARBA" id="ARBA00022692"/>
    </source>
</evidence>
<dbReference type="Proteomes" id="UP000196877">
    <property type="component" value="Chromosome"/>
</dbReference>
<keyword evidence="11" id="KW-1185">Reference proteome</keyword>
<dbReference type="GO" id="GO:0016787">
    <property type="term" value="F:hydrolase activity"/>
    <property type="evidence" value="ECO:0007669"/>
    <property type="project" value="UniProtKB-KW"/>
</dbReference>
<evidence type="ECO:0000313" key="10">
    <source>
        <dbReference type="EMBL" id="ASB88164.1"/>
    </source>
</evidence>
<feature type="transmembrane region" description="Helical" evidence="9">
    <location>
        <begin position="439"/>
        <end position="463"/>
    </location>
</feature>
<sequence length="625" mass="66893">MGHRRLFSSSDAVIAEMGGKNDQLIDKAGEGGMSDDVTGSCGHRRVCLLDVRSFKSGKILTVNILGVKEMTAFISICCILLIALLLAKPMGLYIAKVFDYAPSAIDRFFYPVERVFYRIGGVKAENQSWKKYAAALIVTNTVMILIVYLVFRLQGVLPLNPAHIAGMEPTLAFNTAISFMTNTNLQHYSGETGLSLFSQMTAIIFLMFAAPATALAAAIAMIRGLAGKPFGNFYIDLIRCITRILLPIAVVATIVFVGLGVPQTLDSSVTVKTITGGEQSILRGPVASFLSIKELGNNGGGYFGVNSAHPFENPNGWSNALQMLLMLLMTVSLPFTYGKMVGNLKQGRILFISAGLLFLFMVGAAFITESGGNPVINQTGIQHGEGSMEGKEVRFGTVYSAFYAMVTTASETGAVNTMHDTLAPLTGLLALLNMMLNTVFGGFGAGFMNILLYAMITVFLSGLMVGRTPEFLGKKIEGKEMKLLAVTLLIHPLLILGASALAIFTQVGREAISNPGFHGISQILYEFTSSAANNGSGFEGLKDATPFWNLSTGIVMFIGRYFSIVTLLAVAGSLCKKKTVPETIGTFRTDSSIFAGIFITSILIVGALTFFPVLVLGPAAEFLTL</sequence>
<evidence type="ECO:0000256" key="9">
    <source>
        <dbReference type="HAMAP-Rule" id="MF_00275"/>
    </source>
</evidence>
<feature type="transmembrane region" description="Helical" evidence="9">
    <location>
        <begin position="320"/>
        <end position="337"/>
    </location>
</feature>
<comment type="similarity">
    <text evidence="9">Belongs to the KdpA family.</text>
</comment>
<evidence type="ECO:0000256" key="2">
    <source>
        <dbReference type="ARBA" id="ARBA00022475"/>
    </source>
</evidence>
<dbReference type="EMBL" id="CP021920">
    <property type="protein sequence ID" value="ASB88164.1"/>
    <property type="molecule type" value="Genomic_DNA"/>
</dbReference>
<evidence type="ECO:0000256" key="8">
    <source>
        <dbReference type="ARBA" id="ARBA00023136"/>
    </source>
</evidence>
<dbReference type="InterPro" id="IPR004623">
    <property type="entry name" value="KdpA"/>
</dbReference>
<evidence type="ECO:0000256" key="7">
    <source>
        <dbReference type="ARBA" id="ARBA00023065"/>
    </source>
</evidence>
<accession>A0ABN5AFX5</accession>
<evidence type="ECO:0000256" key="5">
    <source>
        <dbReference type="ARBA" id="ARBA00022958"/>
    </source>
</evidence>
<evidence type="ECO:0000256" key="1">
    <source>
        <dbReference type="ARBA" id="ARBA00022448"/>
    </source>
</evidence>
<keyword evidence="3 9" id="KW-0633">Potassium transport</keyword>